<keyword evidence="2" id="KW-0012">Acyltransferase</keyword>
<dbReference type="GO" id="GO:0016747">
    <property type="term" value="F:acyltransferase activity, transferring groups other than amino-acyl groups"/>
    <property type="evidence" value="ECO:0007669"/>
    <property type="project" value="InterPro"/>
</dbReference>
<evidence type="ECO:0000313" key="4">
    <source>
        <dbReference type="EMBL" id="MBB5056202.1"/>
    </source>
</evidence>
<keyword evidence="5" id="KW-1185">Reference proteome</keyword>
<reference evidence="4 5" key="1">
    <citation type="submission" date="2020-08" db="EMBL/GenBank/DDBJ databases">
        <title>Genomic Encyclopedia of Type Strains, Phase IV (KMG-V): Genome sequencing to study the core and pangenomes of soil and plant-associated prokaryotes.</title>
        <authorList>
            <person name="Whitman W."/>
        </authorList>
    </citation>
    <scope>NUCLEOTIDE SEQUENCE [LARGE SCALE GENOMIC DNA]</scope>
    <source>
        <strain evidence="4 5">M8UP14</strain>
    </source>
</reference>
<dbReference type="SUPFAM" id="SSF55729">
    <property type="entry name" value="Acyl-CoA N-acyltransferases (Nat)"/>
    <property type="match status" value="1"/>
</dbReference>
<dbReference type="InterPro" id="IPR050680">
    <property type="entry name" value="YpeA/RimI_acetyltransf"/>
</dbReference>
<dbReference type="AlphaFoldDB" id="A0A7W7ZAK4"/>
<evidence type="ECO:0000256" key="1">
    <source>
        <dbReference type="ARBA" id="ARBA00022679"/>
    </source>
</evidence>
<name>A0A7W7ZAK4_9BACT</name>
<sequence length="233" mass="25493">MQQLPEPLFLNFVLTALQTTHARLAITSGEATRYPAAVAPFAAIATPTTKALSHLRELLTPDEYVWATALGEADPAAAQLKVETSIDVLQMILPPEVELPPPYPGILPLDCSRAAEMVALTDIAFPGFFRRRTCEMGSYFGIHSGETNELIAMGGERLVFPGYSEMSGLCTHPDHRGQGYAAHLLWHLARLHRAQGIVSWLHVTATNATAVNLYLKLGFQTVRSIKLHKLVVV</sequence>
<dbReference type="PROSITE" id="PS51186">
    <property type="entry name" value="GNAT"/>
    <property type="match status" value="1"/>
</dbReference>
<dbReference type="Pfam" id="PF00583">
    <property type="entry name" value="Acetyltransf_1"/>
    <property type="match status" value="1"/>
</dbReference>
<dbReference type="Proteomes" id="UP000540989">
    <property type="component" value="Unassembled WGS sequence"/>
</dbReference>
<dbReference type="Gene3D" id="3.40.630.30">
    <property type="match status" value="1"/>
</dbReference>
<accession>A0A7W7ZAK4</accession>
<dbReference type="InterPro" id="IPR016181">
    <property type="entry name" value="Acyl_CoA_acyltransferase"/>
</dbReference>
<dbReference type="CDD" id="cd04301">
    <property type="entry name" value="NAT_SF"/>
    <property type="match status" value="1"/>
</dbReference>
<dbReference type="PANTHER" id="PTHR43420:SF3">
    <property type="entry name" value="N-ACETYLTRANSFERASE DOMAIN-CONTAINING PROTEIN"/>
    <property type="match status" value="1"/>
</dbReference>
<protein>
    <submittedName>
        <fullName evidence="4">GNAT superfamily N-acetyltransferase</fullName>
    </submittedName>
</protein>
<evidence type="ECO:0000313" key="5">
    <source>
        <dbReference type="Proteomes" id="UP000540989"/>
    </source>
</evidence>
<proteinExistence type="predicted"/>
<gene>
    <name evidence="4" type="ORF">HDF16_000871</name>
</gene>
<comment type="caution">
    <text evidence="4">The sequence shown here is derived from an EMBL/GenBank/DDBJ whole genome shotgun (WGS) entry which is preliminary data.</text>
</comment>
<dbReference type="PANTHER" id="PTHR43420">
    <property type="entry name" value="ACETYLTRANSFERASE"/>
    <property type="match status" value="1"/>
</dbReference>
<evidence type="ECO:0000256" key="2">
    <source>
        <dbReference type="ARBA" id="ARBA00023315"/>
    </source>
</evidence>
<dbReference type="RefSeq" id="WP_184213876.1">
    <property type="nucleotide sequence ID" value="NZ_JACHIP010000001.1"/>
</dbReference>
<keyword evidence="1 4" id="KW-0808">Transferase</keyword>
<organism evidence="4 5">
    <name type="scientific">Granulicella aggregans</name>
    <dbReference type="NCBI Taxonomy" id="474949"/>
    <lineage>
        <taxon>Bacteria</taxon>
        <taxon>Pseudomonadati</taxon>
        <taxon>Acidobacteriota</taxon>
        <taxon>Terriglobia</taxon>
        <taxon>Terriglobales</taxon>
        <taxon>Acidobacteriaceae</taxon>
        <taxon>Granulicella</taxon>
    </lineage>
</organism>
<feature type="domain" description="N-acetyltransferase" evidence="3">
    <location>
        <begin position="104"/>
        <end position="233"/>
    </location>
</feature>
<dbReference type="EMBL" id="JACHIP010000001">
    <property type="protein sequence ID" value="MBB5056202.1"/>
    <property type="molecule type" value="Genomic_DNA"/>
</dbReference>
<evidence type="ECO:0000259" key="3">
    <source>
        <dbReference type="PROSITE" id="PS51186"/>
    </source>
</evidence>
<dbReference type="InterPro" id="IPR000182">
    <property type="entry name" value="GNAT_dom"/>
</dbReference>